<accession>A0A1G7NAS1</accession>
<evidence type="ECO:0000313" key="2">
    <source>
        <dbReference type="EMBL" id="SDF71158.1"/>
    </source>
</evidence>
<dbReference type="Proteomes" id="UP000243333">
    <property type="component" value="Unassembled WGS sequence"/>
</dbReference>
<proteinExistence type="predicted"/>
<dbReference type="Gene3D" id="2.10.260.10">
    <property type="match status" value="1"/>
</dbReference>
<name>A0A1G7NAS1_9FIRM</name>
<keyword evidence="3" id="KW-1185">Reference proteome</keyword>
<dbReference type="SMART" id="SM00966">
    <property type="entry name" value="SpoVT_AbrB"/>
    <property type="match status" value="1"/>
</dbReference>
<gene>
    <name evidence="2" type="ORF">SAMN05660235_02488</name>
</gene>
<dbReference type="AlphaFoldDB" id="A0A1G7NAS1"/>
<organism evidence="2 3">
    <name type="scientific">Sporolituus thermophilus DSM 23256</name>
    <dbReference type="NCBI Taxonomy" id="1123285"/>
    <lineage>
        <taxon>Bacteria</taxon>
        <taxon>Bacillati</taxon>
        <taxon>Bacillota</taxon>
        <taxon>Negativicutes</taxon>
        <taxon>Selenomonadales</taxon>
        <taxon>Sporomusaceae</taxon>
        <taxon>Sporolituus</taxon>
    </lineage>
</organism>
<dbReference type="SUPFAM" id="SSF89447">
    <property type="entry name" value="AbrB/MazE/MraZ-like"/>
    <property type="match status" value="1"/>
</dbReference>
<dbReference type="OrthoDB" id="2622421at2"/>
<dbReference type="Pfam" id="PF04014">
    <property type="entry name" value="MazE_antitoxin"/>
    <property type="match status" value="1"/>
</dbReference>
<dbReference type="NCBIfam" id="TIGR01439">
    <property type="entry name" value="lp_hng_hel_AbrB"/>
    <property type="match status" value="1"/>
</dbReference>
<reference evidence="3" key="1">
    <citation type="submission" date="2016-10" db="EMBL/GenBank/DDBJ databases">
        <authorList>
            <person name="Varghese N."/>
            <person name="Submissions S."/>
        </authorList>
    </citation>
    <scope>NUCLEOTIDE SEQUENCE [LARGE SCALE GENOMIC DNA]</scope>
    <source>
        <strain evidence="3">DSM 23256</strain>
    </source>
</reference>
<dbReference type="STRING" id="1123285.SAMN05660235_02488"/>
<evidence type="ECO:0000313" key="3">
    <source>
        <dbReference type="Proteomes" id="UP000243333"/>
    </source>
</evidence>
<protein>
    <submittedName>
        <fullName evidence="2">Transcriptional regulator, AbrB family</fullName>
    </submittedName>
</protein>
<dbReference type="EMBL" id="FNBU01000023">
    <property type="protein sequence ID" value="SDF71158.1"/>
    <property type="molecule type" value="Genomic_DNA"/>
</dbReference>
<dbReference type="RefSeq" id="WP_093691332.1">
    <property type="nucleotide sequence ID" value="NZ_FNBU01000023.1"/>
</dbReference>
<feature type="domain" description="SpoVT-AbrB" evidence="1">
    <location>
        <begin position="5"/>
        <end position="52"/>
    </location>
</feature>
<dbReference type="InterPro" id="IPR037914">
    <property type="entry name" value="SpoVT-AbrB_sf"/>
</dbReference>
<sequence length="80" mass="9358">MSYETKIGKKFQVVIPQAIRQKKNLKEGDAIIWDINEATGQITIMVKPQNFAQHIRGLGKEIWRQVDNDNYLEGERNSWQ</sequence>
<dbReference type="InterPro" id="IPR007159">
    <property type="entry name" value="SpoVT-AbrB_dom"/>
</dbReference>
<dbReference type="GO" id="GO:0003677">
    <property type="term" value="F:DNA binding"/>
    <property type="evidence" value="ECO:0007669"/>
    <property type="project" value="InterPro"/>
</dbReference>
<evidence type="ECO:0000259" key="1">
    <source>
        <dbReference type="SMART" id="SM00966"/>
    </source>
</evidence>